<reference evidence="2 3" key="1">
    <citation type="submission" date="2024-01" db="EMBL/GenBank/DDBJ databases">
        <title>Genome assemblies of Stephania.</title>
        <authorList>
            <person name="Yang L."/>
        </authorList>
    </citation>
    <scope>NUCLEOTIDE SEQUENCE [LARGE SCALE GENOMIC DNA]</scope>
    <source>
        <strain evidence="2">QJT</strain>
        <tissue evidence="2">Leaf</tissue>
    </source>
</reference>
<comment type="caution">
    <text evidence="2">The sequence shown here is derived from an EMBL/GenBank/DDBJ whole genome shotgun (WGS) entry which is preliminary data.</text>
</comment>
<dbReference type="AlphaFoldDB" id="A0AAP0PF61"/>
<evidence type="ECO:0000256" key="1">
    <source>
        <dbReference type="SAM" id="MobiDB-lite"/>
    </source>
</evidence>
<feature type="compositionally biased region" description="Acidic residues" evidence="1">
    <location>
        <begin position="197"/>
        <end position="206"/>
    </location>
</feature>
<evidence type="ECO:0000313" key="2">
    <source>
        <dbReference type="EMBL" id="KAK9138400.1"/>
    </source>
</evidence>
<organism evidence="2 3">
    <name type="scientific">Stephania japonica</name>
    <dbReference type="NCBI Taxonomy" id="461633"/>
    <lineage>
        <taxon>Eukaryota</taxon>
        <taxon>Viridiplantae</taxon>
        <taxon>Streptophyta</taxon>
        <taxon>Embryophyta</taxon>
        <taxon>Tracheophyta</taxon>
        <taxon>Spermatophyta</taxon>
        <taxon>Magnoliopsida</taxon>
        <taxon>Ranunculales</taxon>
        <taxon>Menispermaceae</taxon>
        <taxon>Menispermoideae</taxon>
        <taxon>Cissampelideae</taxon>
        <taxon>Stephania</taxon>
    </lineage>
</organism>
<feature type="region of interest" description="Disordered" evidence="1">
    <location>
        <begin position="1"/>
        <end position="28"/>
    </location>
</feature>
<name>A0AAP0PF61_9MAGN</name>
<feature type="compositionally biased region" description="Basic and acidic residues" evidence="1">
    <location>
        <begin position="1"/>
        <end position="10"/>
    </location>
</feature>
<dbReference type="EMBL" id="JBBNAE010000003">
    <property type="protein sequence ID" value="KAK9138400.1"/>
    <property type="molecule type" value="Genomic_DNA"/>
</dbReference>
<feature type="region of interest" description="Disordered" evidence="1">
    <location>
        <begin position="188"/>
        <end position="219"/>
    </location>
</feature>
<accession>A0AAP0PF61</accession>
<protein>
    <submittedName>
        <fullName evidence="2">Uncharacterized protein</fullName>
    </submittedName>
</protein>
<sequence>MSDYRDDAKTDGGGGQFRAGNERSNQFNNPHLQSIFTIGDALRISHITQSRVKEATNYSLNIVTLMGDLHSKQSFLTRNFTFSNPYCTTTCTSYASGRTNFAERNWMKIRRAELHVREKKLRALETLKPKRREIHHIRKTFKDITTISKPGTRGYALVVASVFSRVALSEDARLNVLKIKQSDKEITNQVCGGGMTSEDDDDDDDDRPPRGVDVGWKNRASRAKIASAVDANLEDDRSGRRRRAV</sequence>
<dbReference type="Proteomes" id="UP001417504">
    <property type="component" value="Unassembled WGS sequence"/>
</dbReference>
<evidence type="ECO:0000313" key="3">
    <source>
        <dbReference type="Proteomes" id="UP001417504"/>
    </source>
</evidence>
<gene>
    <name evidence="2" type="ORF">Sjap_008994</name>
</gene>
<proteinExistence type="predicted"/>
<keyword evidence="3" id="KW-1185">Reference proteome</keyword>